<keyword evidence="1" id="KW-1133">Transmembrane helix</keyword>
<dbReference type="Proteomes" id="UP000030745">
    <property type="component" value="Unassembled WGS sequence"/>
</dbReference>
<dbReference type="KEGG" id="spar:SPRG_21444"/>
<dbReference type="RefSeq" id="XP_012209212.1">
    <property type="nucleotide sequence ID" value="XM_012353822.1"/>
</dbReference>
<dbReference type="EMBL" id="KK583324">
    <property type="protein sequence ID" value="KDO20106.1"/>
    <property type="molecule type" value="Genomic_DNA"/>
</dbReference>
<evidence type="ECO:0000256" key="1">
    <source>
        <dbReference type="SAM" id="Phobius"/>
    </source>
</evidence>
<keyword evidence="3" id="KW-1185">Reference proteome</keyword>
<feature type="transmembrane region" description="Helical" evidence="1">
    <location>
        <begin position="74"/>
        <end position="94"/>
    </location>
</feature>
<feature type="transmembrane region" description="Helical" evidence="1">
    <location>
        <begin position="680"/>
        <end position="698"/>
    </location>
</feature>
<reference evidence="2 3" key="1">
    <citation type="journal article" date="2013" name="PLoS Genet.">
        <title>Distinctive expansion of potential virulence genes in the genome of the oomycete fish pathogen Saprolegnia parasitica.</title>
        <authorList>
            <person name="Jiang R.H."/>
            <person name="de Bruijn I."/>
            <person name="Haas B.J."/>
            <person name="Belmonte R."/>
            <person name="Lobach L."/>
            <person name="Christie J."/>
            <person name="van den Ackerveken G."/>
            <person name="Bottin A."/>
            <person name="Bulone V."/>
            <person name="Diaz-Moreno S.M."/>
            <person name="Dumas B."/>
            <person name="Fan L."/>
            <person name="Gaulin E."/>
            <person name="Govers F."/>
            <person name="Grenville-Briggs L.J."/>
            <person name="Horner N.R."/>
            <person name="Levin J.Z."/>
            <person name="Mammella M."/>
            <person name="Meijer H.J."/>
            <person name="Morris P."/>
            <person name="Nusbaum C."/>
            <person name="Oome S."/>
            <person name="Phillips A.J."/>
            <person name="van Rooyen D."/>
            <person name="Rzeszutek E."/>
            <person name="Saraiva M."/>
            <person name="Secombes C.J."/>
            <person name="Seidl M.F."/>
            <person name="Snel B."/>
            <person name="Stassen J.H."/>
            <person name="Sykes S."/>
            <person name="Tripathy S."/>
            <person name="van den Berg H."/>
            <person name="Vega-Arreguin J.C."/>
            <person name="Wawra S."/>
            <person name="Young S.K."/>
            <person name="Zeng Q."/>
            <person name="Dieguez-Uribeondo J."/>
            <person name="Russ C."/>
            <person name="Tyler B.M."/>
            <person name="van West P."/>
        </authorList>
    </citation>
    <scope>NUCLEOTIDE SEQUENCE [LARGE SCALE GENOMIC DNA]</scope>
    <source>
        <strain evidence="2 3">CBS 223.65</strain>
    </source>
</reference>
<sequence length="1405" mass="155594">MWLVAVLFGLLNLVHFGALLRYNYKCQPCLGVGLVPNNLRALSFATSCYTTLVSLVISMLQISRHPAEAGTAEWTVFFVAIGLYPAVAVTVWRWNRRRAVLFQVPNLSLLDALQHESDRVRAIAAVTVTLETAERDADMLRAILLALDDTLWRPEAVFAPAYACQAMWFLWYTNFDLVDHVSETGASAFVPFGCWVRLSPARTCAGGTISSAFRISLSQVLAGRSASGRLSVSNSSLVAPADLSRRSRNRPSPVDSSSLVQLVEKATDLEHTVCMTNRIADDPAIRSCFEHAVKKLAELCKCHCRRNRLLASKVLQEMYQASVVRVSATTFLHMAANLTIAPSHAKAMSALRTLVRFVNDRDEIWAARQVANAVTLRLLSDALLVHVGDIDFVTTLLTFLIDRLETLLSLSTNTPSGEAYLDRSMVSTLLEIFVDVPSGATQALIDDLLSTMQDVWDTRPSRPPRVMRQLSKTRIIRQLSKTHVLPTAMTRLSESSHALLSFSQLKVIKDRQRVRMDAWAAVNAVLADGFSMQLPLAALAPPTQLIVASLLELLSTRSDLLSYLESRMTMPEYCAYHHVSPSVLWFLFLALTIVAHRRHSLFTDFCRSANELHDIQTQALGVVVARRKHIIFGKLRSDPKRLLMLGAMWAELGGFSYSAIQLLLYQLHDNSFYGQANGKWRLATFVVLSLVLGFVEGLPAGRYTRRFRPWRDKIGSPFLYDTVFMTFMYAIIDVTGCSNNLDEVSFGGQSCADPALYWIFFGLGITVFSVFFWGTLLYKKRLADDVYAVRFRFQTAFNALMTSCALGFYTIEKALLVFDAWMVIFGFSAINLILFGSLLYYNYRCQPCLGVGYFPNNLRALSFGTSCYTTLVLCLVTLVGHWTTNQTLALVVVQISAGLYPLLAVGLWRWNSRRAKDYEVPNLDLLASLAHDCVRVRAIAAVSVTLENDARCDTEIQAVVVGLSAILTYPMHRETAYAIAYACQALWFLWYRNFDLRDQILEATSDPLWPPGRWAPEPRDCSSHAAKASLTQPATLVPKKYWQRRHVPSLATMDSALVRLVEKATDLDHTVCATNRIADAPAVHKCFEDAVKKLIELLYAPCFHARRIAAKTLQEMYDAGAIQVKKATFFQMAATLVAVPVHSRAVAAARTLVSFVSTQEATWVATAMADKMTLVLVAEALVQRAFDIEFLSSVTQVLASAMSTLATMPTPPPATYLSPPMVSALLSLQDMSVPPKVAAQVDSILATIHLCCHGATVTRRGSNAWRVTPADKDVVASTETVLLTPGQVAAVLERQRLRHKLLAVATALIDEGFAQQRTILELTPLTRATVEAAFPQGRPPPKMLGYLESQVPPAAFAYVCRIAQLEPPGPRSASLTHPESLARIRPMVINAYVDEKGIVQCSGCS</sequence>
<organism evidence="2 3">
    <name type="scientific">Saprolegnia parasitica (strain CBS 223.65)</name>
    <dbReference type="NCBI Taxonomy" id="695850"/>
    <lineage>
        <taxon>Eukaryota</taxon>
        <taxon>Sar</taxon>
        <taxon>Stramenopiles</taxon>
        <taxon>Oomycota</taxon>
        <taxon>Saprolegniomycetes</taxon>
        <taxon>Saprolegniales</taxon>
        <taxon>Saprolegniaceae</taxon>
        <taxon>Saprolegnia</taxon>
    </lineage>
</organism>
<name>A0A067C0M5_SAPPC</name>
<accession>A0A067C0M5</accession>
<evidence type="ECO:0000313" key="2">
    <source>
        <dbReference type="EMBL" id="KDO20106.1"/>
    </source>
</evidence>
<feature type="transmembrane region" description="Helical" evidence="1">
    <location>
        <begin position="821"/>
        <end position="841"/>
    </location>
</feature>
<feature type="transmembrane region" description="Helical" evidence="1">
    <location>
        <begin position="718"/>
        <end position="735"/>
    </location>
</feature>
<feature type="transmembrane region" description="Helical" evidence="1">
    <location>
        <begin position="888"/>
        <end position="908"/>
    </location>
</feature>
<feature type="transmembrane region" description="Helical" evidence="1">
    <location>
        <begin position="755"/>
        <end position="777"/>
    </location>
</feature>
<keyword evidence="1" id="KW-0812">Transmembrane</keyword>
<protein>
    <submittedName>
        <fullName evidence="2">Uncharacterized protein</fullName>
    </submittedName>
</protein>
<proteinExistence type="predicted"/>
<dbReference type="VEuPathDB" id="FungiDB:SPRG_21444"/>
<gene>
    <name evidence="2" type="ORF">SPRG_21444</name>
</gene>
<dbReference type="GeneID" id="24142172"/>
<feature type="transmembrane region" description="Helical" evidence="1">
    <location>
        <begin position="40"/>
        <end position="62"/>
    </location>
</feature>
<keyword evidence="1" id="KW-0472">Membrane</keyword>
<feature type="transmembrane region" description="Helical" evidence="1">
    <location>
        <begin position="861"/>
        <end position="882"/>
    </location>
</feature>
<feature type="transmembrane region" description="Helical" evidence="1">
    <location>
        <begin position="575"/>
        <end position="595"/>
    </location>
</feature>
<feature type="transmembrane region" description="Helical" evidence="1">
    <location>
        <begin position="642"/>
        <end position="660"/>
    </location>
</feature>
<evidence type="ECO:0000313" key="3">
    <source>
        <dbReference type="Proteomes" id="UP000030745"/>
    </source>
</evidence>
<feature type="transmembrane region" description="Helical" evidence="1">
    <location>
        <begin position="789"/>
        <end position="809"/>
    </location>
</feature>